<dbReference type="EMBL" id="VJMH01005797">
    <property type="protein sequence ID" value="KAF0692888.1"/>
    <property type="molecule type" value="Genomic_DNA"/>
</dbReference>
<reference evidence="1" key="2">
    <citation type="submission" date="2019-06" db="EMBL/GenBank/DDBJ databases">
        <title>Genomics analysis of Aphanomyces spp. identifies a new class of oomycete effector associated with host adaptation.</title>
        <authorList>
            <person name="Gaulin E."/>
        </authorList>
    </citation>
    <scope>NUCLEOTIDE SEQUENCE</scope>
    <source>
        <strain evidence="1">CBS 578.67</strain>
    </source>
</reference>
<protein>
    <submittedName>
        <fullName evidence="2">Aste57867_16090 protein</fullName>
    </submittedName>
</protein>
<evidence type="ECO:0000313" key="1">
    <source>
        <dbReference type="EMBL" id="KAF0692888.1"/>
    </source>
</evidence>
<proteinExistence type="predicted"/>
<name>A0A485L7U9_9STRA</name>
<evidence type="ECO:0000313" key="3">
    <source>
        <dbReference type="Proteomes" id="UP000332933"/>
    </source>
</evidence>
<accession>A0A485L7U9</accession>
<dbReference type="Proteomes" id="UP000332933">
    <property type="component" value="Unassembled WGS sequence"/>
</dbReference>
<keyword evidence="3" id="KW-1185">Reference proteome</keyword>
<dbReference type="AlphaFoldDB" id="A0A485L7U9"/>
<organism evidence="2 3">
    <name type="scientific">Aphanomyces stellatus</name>
    <dbReference type="NCBI Taxonomy" id="120398"/>
    <lineage>
        <taxon>Eukaryota</taxon>
        <taxon>Sar</taxon>
        <taxon>Stramenopiles</taxon>
        <taxon>Oomycota</taxon>
        <taxon>Saprolegniomycetes</taxon>
        <taxon>Saprolegniales</taxon>
        <taxon>Verrucalvaceae</taxon>
        <taxon>Aphanomyces</taxon>
    </lineage>
</organism>
<sequence>MVVFNVWRFQIQDLPLPTLRYLLVPPSSSRGGMPQQVVDESATFLKWETPRPDGFRRHTAPDANAAGRPRPWTLAYWRRRRPSSSIDYTLSDDEAGGGVHRRRRAALLHEMETLLSLESQCVCTYGLFEEARAAHDTQHAALQARLHMYQQWMAAHATAPPDGHDDWALIQDMVDVQLPQVLAHLQVKIDANDAKGRQIRAQMDALRTKRHALQDEILQADTHDTTAGQHVSSSTA</sequence>
<dbReference type="OrthoDB" id="10318564at2759"/>
<reference evidence="2 3" key="1">
    <citation type="submission" date="2019-03" db="EMBL/GenBank/DDBJ databases">
        <authorList>
            <person name="Gaulin E."/>
            <person name="Dumas B."/>
        </authorList>
    </citation>
    <scope>NUCLEOTIDE SEQUENCE [LARGE SCALE GENOMIC DNA]</scope>
    <source>
        <strain evidence="2">CBS 568.67</strain>
    </source>
</reference>
<dbReference type="EMBL" id="CAADRA010005818">
    <property type="protein sequence ID" value="VFT92873.1"/>
    <property type="molecule type" value="Genomic_DNA"/>
</dbReference>
<evidence type="ECO:0000313" key="2">
    <source>
        <dbReference type="EMBL" id="VFT92873.1"/>
    </source>
</evidence>
<gene>
    <name evidence="2" type="primary">Aste57867_16090</name>
    <name evidence="1" type="ORF">As57867_016034</name>
    <name evidence="2" type="ORF">ASTE57867_16090</name>
</gene>